<evidence type="ECO:0000313" key="3">
    <source>
        <dbReference type="Proteomes" id="UP000277580"/>
    </source>
</evidence>
<proteinExistence type="predicted"/>
<dbReference type="AlphaFoldDB" id="A0A3N4KDK5"/>
<name>A0A3N4KDK5_9PEZI</name>
<keyword evidence="3" id="KW-1185">Reference proteome</keyword>
<evidence type="ECO:0000313" key="2">
    <source>
        <dbReference type="EMBL" id="RPB07412.1"/>
    </source>
</evidence>
<dbReference type="Proteomes" id="UP000277580">
    <property type="component" value="Unassembled WGS sequence"/>
</dbReference>
<sequence>MTTITPTTTTTTTTATKPCVSKYLFFTLDTPYLLLSCSSRVGAIGLTTSLSTIQYNTYHVHFPTHPIITTAPHTHTHSHTTPPHTPAATPPISSSPSKPSIVRYDPGPKIGKGGAQH</sequence>
<evidence type="ECO:0000256" key="1">
    <source>
        <dbReference type="SAM" id="MobiDB-lite"/>
    </source>
</evidence>
<dbReference type="InParanoid" id="A0A3N4KDK5"/>
<protein>
    <submittedName>
        <fullName evidence="2">Uncharacterized protein</fullName>
    </submittedName>
</protein>
<gene>
    <name evidence="2" type="ORF">P167DRAFT_414418</name>
</gene>
<accession>A0A3N4KDK5</accession>
<feature type="region of interest" description="Disordered" evidence="1">
    <location>
        <begin position="69"/>
        <end position="117"/>
    </location>
</feature>
<reference evidence="2 3" key="1">
    <citation type="journal article" date="2018" name="Nat. Ecol. Evol.">
        <title>Pezizomycetes genomes reveal the molecular basis of ectomycorrhizal truffle lifestyle.</title>
        <authorList>
            <person name="Murat C."/>
            <person name="Payen T."/>
            <person name="Noel B."/>
            <person name="Kuo A."/>
            <person name="Morin E."/>
            <person name="Chen J."/>
            <person name="Kohler A."/>
            <person name="Krizsan K."/>
            <person name="Balestrini R."/>
            <person name="Da Silva C."/>
            <person name="Montanini B."/>
            <person name="Hainaut M."/>
            <person name="Levati E."/>
            <person name="Barry K.W."/>
            <person name="Belfiori B."/>
            <person name="Cichocki N."/>
            <person name="Clum A."/>
            <person name="Dockter R.B."/>
            <person name="Fauchery L."/>
            <person name="Guy J."/>
            <person name="Iotti M."/>
            <person name="Le Tacon F."/>
            <person name="Lindquist E.A."/>
            <person name="Lipzen A."/>
            <person name="Malagnac F."/>
            <person name="Mello A."/>
            <person name="Molinier V."/>
            <person name="Miyauchi S."/>
            <person name="Poulain J."/>
            <person name="Riccioni C."/>
            <person name="Rubini A."/>
            <person name="Sitrit Y."/>
            <person name="Splivallo R."/>
            <person name="Traeger S."/>
            <person name="Wang M."/>
            <person name="Zifcakova L."/>
            <person name="Wipf D."/>
            <person name="Zambonelli A."/>
            <person name="Paolocci F."/>
            <person name="Nowrousian M."/>
            <person name="Ottonello S."/>
            <person name="Baldrian P."/>
            <person name="Spatafora J.W."/>
            <person name="Henrissat B."/>
            <person name="Nagy L.G."/>
            <person name="Aury J.M."/>
            <person name="Wincker P."/>
            <person name="Grigoriev I.V."/>
            <person name="Bonfante P."/>
            <person name="Martin F.M."/>
        </authorList>
    </citation>
    <scope>NUCLEOTIDE SEQUENCE [LARGE SCALE GENOMIC DNA]</scope>
    <source>
        <strain evidence="2 3">CCBAS932</strain>
    </source>
</reference>
<dbReference type="EMBL" id="ML119184">
    <property type="protein sequence ID" value="RPB07412.1"/>
    <property type="molecule type" value="Genomic_DNA"/>
</dbReference>
<feature type="compositionally biased region" description="Low complexity" evidence="1">
    <location>
        <begin position="69"/>
        <end position="82"/>
    </location>
</feature>
<organism evidence="2 3">
    <name type="scientific">Morchella conica CCBAS932</name>
    <dbReference type="NCBI Taxonomy" id="1392247"/>
    <lineage>
        <taxon>Eukaryota</taxon>
        <taxon>Fungi</taxon>
        <taxon>Dikarya</taxon>
        <taxon>Ascomycota</taxon>
        <taxon>Pezizomycotina</taxon>
        <taxon>Pezizomycetes</taxon>
        <taxon>Pezizales</taxon>
        <taxon>Morchellaceae</taxon>
        <taxon>Morchella</taxon>
    </lineage>
</organism>